<dbReference type="Proteomes" id="UP000291338">
    <property type="component" value="Unassembled WGS sequence"/>
</dbReference>
<evidence type="ECO:0000313" key="1">
    <source>
        <dbReference type="EMBL" id="RZQ52910.1"/>
    </source>
</evidence>
<organism evidence="1 2">
    <name type="scientific">Pseudoalteromonas phenolica</name>
    <dbReference type="NCBI Taxonomy" id="161398"/>
    <lineage>
        <taxon>Bacteria</taxon>
        <taxon>Pseudomonadati</taxon>
        <taxon>Pseudomonadota</taxon>
        <taxon>Gammaproteobacteria</taxon>
        <taxon>Alteromonadales</taxon>
        <taxon>Pseudoalteromonadaceae</taxon>
        <taxon>Pseudoalteromonas</taxon>
    </lineage>
</organism>
<protein>
    <submittedName>
        <fullName evidence="1">Uncharacterized protein</fullName>
    </submittedName>
</protein>
<comment type="caution">
    <text evidence="1">The sequence shown here is derived from an EMBL/GenBank/DDBJ whole genome shotgun (WGS) entry which is preliminary data.</text>
</comment>
<dbReference type="AlphaFoldDB" id="A0A4Q7IM09"/>
<feature type="non-terminal residue" evidence="1">
    <location>
        <position position="1"/>
    </location>
</feature>
<name>A0A4Q7IM09_9GAMM</name>
<sequence length="157" mass="18431">NSMYHYTGDGRLNKDKYSFFYPDLVMSRTFGEQSSQPATIEALTSPWIIVKYIHAEDGNECYIVYYNKQGSTVDEFIYFIDALSHYQLLLTEKPIEVRFTNSCPEAPNNLYKAKIEYMNMWGSDESREKRLNRVTCERIPRVLANYCPMEVGMREDD</sequence>
<dbReference type="EMBL" id="PPSX01000040">
    <property type="protein sequence ID" value="RZQ52910.1"/>
    <property type="molecule type" value="Genomic_DNA"/>
</dbReference>
<dbReference type="RefSeq" id="WP_206076458.1">
    <property type="nucleotide sequence ID" value="NZ_PPSX01000040.1"/>
</dbReference>
<evidence type="ECO:0000313" key="2">
    <source>
        <dbReference type="Proteomes" id="UP000291338"/>
    </source>
</evidence>
<proteinExistence type="predicted"/>
<reference evidence="1 2" key="1">
    <citation type="submission" date="2018-01" db="EMBL/GenBank/DDBJ databases">
        <title>Co-occurrence of chitin degradation, pigmentation and bioactivity in marine Pseudoalteromonas.</title>
        <authorList>
            <person name="Paulsen S."/>
            <person name="Gram L."/>
            <person name="Machado H."/>
        </authorList>
    </citation>
    <scope>NUCLEOTIDE SEQUENCE [LARGE SCALE GENOMIC DNA]</scope>
    <source>
        <strain evidence="1 2">S3898</strain>
    </source>
</reference>
<accession>A0A4Q7IM09</accession>
<gene>
    <name evidence="1" type="ORF">C1E23_11630</name>
</gene>